<keyword evidence="2" id="KW-1185">Reference proteome</keyword>
<proteinExistence type="predicted"/>
<reference evidence="1 2" key="1">
    <citation type="submission" date="2020-08" db="EMBL/GenBank/DDBJ databases">
        <title>Sequencing the genomes of 1000 actinobacteria strains.</title>
        <authorList>
            <person name="Klenk H.-P."/>
        </authorList>
    </citation>
    <scope>NUCLEOTIDE SEQUENCE [LARGE SCALE GENOMIC DNA]</scope>
    <source>
        <strain evidence="1 2">DSM 45913</strain>
    </source>
</reference>
<evidence type="ECO:0000313" key="2">
    <source>
        <dbReference type="Proteomes" id="UP000583800"/>
    </source>
</evidence>
<dbReference type="EMBL" id="JACHJB010000001">
    <property type="protein sequence ID" value="MBB6345109.1"/>
    <property type="molecule type" value="Genomic_DNA"/>
</dbReference>
<evidence type="ECO:0000313" key="1">
    <source>
        <dbReference type="EMBL" id="MBB6345109.1"/>
    </source>
</evidence>
<protein>
    <submittedName>
        <fullName evidence="1">Uncharacterized protein</fullName>
    </submittedName>
</protein>
<dbReference type="RefSeq" id="WP_185083121.1">
    <property type="nucleotide sequence ID" value="NZ_JACHJB010000001.1"/>
</dbReference>
<organism evidence="1 2">
    <name type="scientific">Nonomuraea muscovyensis</name>
    <dbReference type="NCBI Taxonomy" id="1124761"/>
    <lineage>
        <taxon>Bacteria</taxon>
        <taxon>Bacillati</taxon>
        <taxon>Actinomycetota</taxon>
        <taxon>Actinomycetes</taxon>
        <taxon>Streptosporangiales</taxon>
        <taxon>Streptosporangiaceae</taxon>
        <taxon>Nonomuraea</taxon>
    </lineage>
</organism>
<dbReference type="Proteomes" id="UP000583800">
    <property type="component" value="Unassembled WGS sequence"/>
</dbReference>
<name>A0A7X0EX86_9ACTN</name>
<gene>
    <name evidence="1" type="ORF">FHU36_001618</name>
</gene>
<comment type="caution">
    <text evidence="1">The sequence shown here is derived from an EMBL/GenBank/DDBJ whole genome shotgun (WGS) entry which is preliminary data.</text>
</comment>
<accession>A0A7X0EX86</accession>
<dbReference type="AlphaFoldDB" id="A0A7X0EX86"/>
<sequence length="82" mass="9849">METSGEERWFQAFRMQAAHMAFPDWSPRPDEWVSLYTSLVGQQVSVTTEIAVYRGNQRIRHRHYSGREAREFWLELMERVSE</sequence>